<evidence type="ECO:0000256" key="1">
    <source>
        <dbReference type="SAM" id="MobiDB-lite"/>
    </source>
</evidence>
<keyword evidence="3" id="KW-1185">Reference proteome</keyword>
<feature type="compositionally biased region" description="Polar residues" evidence="1">
    <location>
        <begin position="1"/>
        <end position="10"/>
    </location>
</feature>
<dbReference type="EnsemblMetazoa" id="XM_003727142">
    <property type="protein sequence ID" value="XP_003727190"/>
    <property type="gene ID" value="LOC100893266"/>
</dbReference>
<feature type="region of interest" description="Disordered" evidence="1">
    <location>
        <begin position="1"/>
        <end position="61"/>
    </location>
</feature>
<evidence type="ECO:0000313" key="2">
    <source>
        <dbReference type="EnsemblMetazoa" id="XP_003727190"/>
    </source>
</evidence>
<dbReference type="OrthoDB" id="10103321at2759"/>
<dbReference type="KEGG" id="spu:100893266"/>
<protein>
    <submittedName>
        <fullName evidence="2">Uncharacterized protein</fullName>
    </submittedName>
</protein>
<reference evidence="3" key="1">
    <citation type="submission" date="2015-02" db="EMBL/GenBank/DDBJ databases">
        <title>Genome sequencing for Strongylocentrotus purpuratus.</title>
        <authorList>
            <person name="Murali S."/>
            <person name="Liu Y."/>
            <person name="Vee V."/>
            <person name="English A."/>
            <person name="Wang M."/>
            <person name="Skinner E."/>
            <person name="Han Y."/>
            <person name="Muzny D.M."/>
            <person name="Worley K.C."/>
            <person name="Gibbs R.A."/>
        </authorList>
    </citation>
    <scope>NUCLEOTIDE SEQUENCE</scope>
</reference>
<proteinExistence type="predicted"/>
<accession>A0A7M7GLC5</accession>
<dbReference type="Proteomes" id="UP000007110">
    <property type="component" value="Unassembled WGS sequence"/>
</dbReference>
<feature type="compositionally biased region" description="Basic residues" evidence="1">
    <location>
        <begin position="13"/>
        <end position="22"/>
    </location>
</feature>
<dbReference type="RefSeq" id="XP_003727190.1">
    <property type="nucleotide sequence ID" value="XM_003727142.3"/>
</dbReference>
<reference evidence="2" key="2">
    <citation type="submission" date="2021-01" db="UniProtKB">
        <authorList>
            <consortium name="EnsemblMetazoa"/>
        </authorList>
    </citation>
    <scope>IDENTIFICATION</scope>
</reference>
<evidence type="ECO:0000313" key="3">
    <source>
        <dbReference type="Proteomes" id="UP000007110"/>
    </source>
</evidence>
<dbReference type="GeneID" id="100893266"/>
<dbReference type="InParanoid" id="A0A7M7GLC5"/>
<sequence length="237" mass="26677">MMQRQHTTESVARHGKPSRKKGLGFDKLCIDDTIDEGYSSGNPPPFTTQYPKLDASSDPDAATQLESKMSKQKVINNNWTSGNRDHKNNSKLVEENLRAPEEPLSRPKMLQRSESRTFVFIYDEEEKKSKAVAAPDNLNVDVPVLLQYNLTEEAIEKCLEKPQLGNSPTEDNGETEDNMNIPAVAADKALALGGKFCPPTERLLRSREKDELKNKGMHVVKWLVNLDHFIEEPLTDS</sequence>
<organism evidence="2 3">
    <name type="scientific">Strongylocentrotus purpuratus</name>
    <name type="common">Purple sea urchin</name>
    <dbReference type="NCBI Taxonomy" id="7668"/>
    <lineage>
        <taxon>Eukaryota</taxon>
        <taxon>Metazoa</taxon>
        <taxon>Echinodermata</taxon>
        <taxon>Eleutherozoa</taxon>
        <taxon>Echinozoa</taxon>
        <taxon>Echinoidea</taxon>
        <taxon>Euechinoidea</taxon>
        <taxon>Echinacea</taxon>
        <taxon>Camarodonta</taxon>
        <taxon>Echinidea</taxon>
        <taxon>Strongylocentrotidae</taxon>
        <taxon>Strongylocentrotus</taxon>
    </lineage>
</organism>
<name>A0A7M7GLC5_STRPU</name>
<dbReference type="AlphaFoldDB" id="A0A7M7GLC5"/>